<protein>
    <submittedName>
        <fullName evidence="1">Uncharacterized protein</fullName>
    </submittedName>
</protein>
<name>A0A1A8ZA21_9ACTN</name>
<dbReference type="PATRIC" id="fig|261654.4.peg.1369"/>
<dbReference type="Proteomes" id="UP000199385">
    <property type="component" value="Chromosome I"/>
</dbReference>
<sequence>MRTPLTLAEILAVLNDQRSVPELQAYFGLDGGTPRTGNQFERLGGSGDRPEVRNVITAEDLIAIELLSVRVPPQTALDLLQGRLGRDVSAQLAVIPTDVGLGDEGALAHVDEKSHADRAWRLLKRADGIGWVIAGKLLARKRPMLVPVYDEIVSCAFGTRKKFWRWLHGRLREDKGVLVERLTELQIKARVPEEVSQLRILDVVFWMRHRSQHKGYRCRGLRPPNTDRSH</sequence>
<evidence type="ECO:0000313" key="1">
    <source>
        <dbReference type="EMBL" id="SBT40680.1"/>
    </source>
</evidence>
<accession>A0A1A8ZA21</accession>
<dbReference type="RefSeq" id="WP_091659177.1">
    <property type="nucleotide sequence ID" value="NZ_LT594323.1"/>
</dbReference>
<dbReference type="Pfam" id="PF19827">
    <property type="entry name" value="DUF6308"/>
    <property type="match status" value="1"/>
</dbReference>
<dbReference type="InterPro" id="IPR046275">
    <property type="entry name" value="DUF6308"/>
</dbReference>
<evidence type="ECO:0000313" key="2">
    <source>
        <dbReference type="Proteomes" id="UP000199385"/>
    </source>
</evidence>
<dbReference type="OrthoDB" id="5178186at2"/>
<organism evidence="1 2">
    <name type="scientific">Micromonospora auratinigra</name>
    <dbReference type="NCBI Taxonomy" id="261654"/>
    <lineage>
        <taxon>Bacteria</taxon>
        <taxon>Bacillati</taxon>
        <taxon>Actinomycetota</taxon>
        <taxon>Actinomycetes</taxon>
        <taxon>Micromonosporales</taxon>
        <taxon>Micromonosporaceae</taxon>
        <taxon>Micromonospora</taxon>
    </lineage>
</organism>
<keyword evidence="2" id="KW-1185">Reference proteome</keyword>
<dbReference type="STRING" id="261654.GA0070611_1344"/>
<reference evidence="2" key="1">
    <citation type="submission" date="2016-06" db="EMBL/GenBank/DDBJ databases">
        <authorList>
            <person name="Varghese N."/>
            <person name="Submissions Spin"/>
        </authorList>
    </citation>
    <scope>NUCLEOTIDE SEQUENCE [LARGE SCALE GENOMIC DNA]</scope>
    <source>
        <strain evidence="2">DSM 44815</strain>
    </source>
</reference>
<proteinExistence type="predicted"/>
<dbReference type="AlphaFoldDB" id="A0A1A8ZA21"/>
<dbReference type="EMBL" id="LT594323">
    <property type="protein sequence ID" value="SBT40680.1"/>
    <property type="molecule type" value="Genomic_DNA"/>
</dbReference>
<gene>
    <name evidence="1" type="ORF">GA0070611_1344</name>
</gene>